<dbReference type="InterPro" id="IPR002328">
    <property type="entry name" value="ADH_Zn_CS"/>
</dbReference>
<dbReference type="GO" id="GO:0016491">
    <property type="term" value="F:oxidoreductase activity"/>
    <property type="evidence" value="ECO:0007669"/>
    <property type="project" value="UniProtKB-KW"/>
</dbReference>
<dbReference type="CDD" id="cd08234">
    <property type="entry name" value="threonine_DH_like"/>
    <property type="match status" value="1"/>
</dbReference>
<evidence type="ECO:0000313" key="7">
    <source>
        <dbReference type="EMBL" id="AWB94298.1"/>
    </source>
</evidence>
<dbReference type="OrthoDB" id="9797931at2"/>
<evidence type="ECO:0000256" key="3">
    <source>
        <dbReference type="ARBA" id="ARBA00022833"/>
    </source>
</evidence>
<dbReference type="InterPro" id="IPR050129">
    <property type="entry name" value="Zn_alcohol_dh"/>
</dbReference>
<dbReference type="InterPro" id="IPR036291">
    <property type="entry name" value="NAD(P)-bd_dom_sf"/>
</dbReference>
<comment type="similarity">
    <text evidence="5">Belongs to the zinc-containing alcohol dehydrogenase family.</text>
</comment>
<dbReference type="AlphaFoldDB" id="A0A2S0WSN0"/>
<proteinExistence type="inferred from homology"/>
<dbReference type="RefSeq" id="WP_108594125.1">
    <property type="nucleotide sequence ID" value="NZ_CP028913.1"/>
</dbReference>
<dbReference type="PANTHER" id="PTHR43401:SF2">
    <property type="entry name" value="L-THREONINE 3-DEHYDROGENASE"/>
    <property type="match status" value="1"/>
</dbReference>
<name>A0A2S0WSN0_9MICO</name>
<reference evidence="7 8" key="1">
    <citation type="submission" date="2018-04" db="EMBL/GenBank/DDBJ databases">
        <authorList>
            <person name="Li J."/>
        </authorList>
    </citation>
    <scope>NUCLEOTIDE SEQUENCE [LARGE SCALE GENOMIC DNA]</scope>
    <source>
        <strain evidence="8">30A</strain>
    </source>
</reference>
<evidence type="ECO:0000256" key="1">
    <source>
        <dbReference type="ARBA" id="ARBA00001947"/>
    </source>
</evidence>
<dbReference type="KEGG" id="agm:DCE93_00255"/>
<evidence type="ECO:0000313" key="8">
    <source>
        <dbReference type="Proteomes" id="UP000244729"/>
    </source>
</evidence>
<accession>A0A2S0WSN0</accession>
<comment type="cofactor">
    <cofactor evidence="1 5">
        <name>Zn(2+)</name>
        <dbReference type="ChEBI" id="CHEBI:29105"/>
    </cofactor>
</comment>
<feature type="domain" description="Enoyl reductase (ER)" evidence="6">
    <location>
        <begin position="7"/>
        <end position="335"/>
    </location>
</feature>
<dbReference type="Gene3D" id="3.90.180.10">
    <property type="entry name" value="Medium-chain alcohol dehydrogenases, catalytic domain"/>
    <property type="match status" value="1"/>
</dbReference>
<dbReference type="PANTHER" id="PTHR43401">
    <property type="entry name" value="L-THREONINE 3-DEHYDROGENASE"/>
    <property type="match status" value="1"/>
</dbReference>
<sequence>MKAVVYSAPTEFEVTDIPDPVPGPGEIRFRVELAGVCGTDLHVHDGTFFAEFPLTPGHEPVGIVDAIGEGVEGFEIGQRIVATGVGGCGECENCRRGKRLLCTSLTALGVTGPGGFAEYMIAPARWCFDASDLDPEQAVLAEPTACAIHGVERLAPRPGSSALVIGAGPTGLILAQLLAHGNAATVTVAAPSAHKLELAARFGADEVVRIGRDGSGYDELRRIAPNGFDIVVDATGAASVTQRALGHVRDGGTLLVYGVTDPSDTVEFSPFDVYRREITITGSFAQIDSFPAALAALRSGRVATEGLISHVFAIEDFEQALSTLRSDPTAHKVVIRP</sequence>
<dbReference type="Proteomes" id="UP000244729">
    <property type="component" value="Chromosome"/>
</dbReference>
<dbReference type="Pfam" id="PF00107">
    <property type="entry name" value="ADH_zinc_N"/>
    <property type="match status" value="1"/>
</dbReference>
<keyword evidence="3 5" id="KW-0862">Zinc</keyword>
<dbReference type="EMBL" id="CP028913">
    <property type="protein sequence ID" value="AWB94298.1"/>
    <property type="molecule type" value="Genomic_DNA"/>
</dbReference>
<organism evidence="7 8">
    <name type="scientific">Agromyces badenianii</name>
    <dbReference type="NCBI Taxonomy" id="2080742"/>
    <lineage>
        <taxon>Bacteria</taxon>
        <taxon>Bacillati</taxon>
        <taxon>Actinomycetota</taxon>
        <taxon>Actinomycetes</taxon>
        <taxon>Micrococcales</taxon>
        <taxon>Microbacteriaceae</taxon>
        <taxon>Agromyces</taxon>
    </lineage>
</organism>
<dbReference type="InterPro" id="IPR011032">
    <property type="entry name" value="GroES-like_sf"/>
</dbReference>
<dbReference type="InterPro" id="IPR020843">
    <property type="entry name" value="ER"/>
</dbReference>
<protein>
    <submittedName>
        <fullName evidence="7">2-deoxy-scyllo-inosamine dehydrogenase</fullName>
    </submittedName>
</protein>
<gene>
    <name evidence="7" type="ORF">DCE93_00255</name>
</gene>
<dbReference type="PROSITE" id="PS00059">
    <property type="entry name" value="ADH_ZINC"/>
    <property type="match status" value="1"/>
</dbReference>
<dbReference type="Pfam" id="PF08240">
    <property type="entry name" value="ADH_N"/>
    <property type="match status" value="1"/>
</dbReference>
<evidence type="ECO:0000259" key="6">
    <source>
        <dbReference type="SMART" id="SM00829"/>
    </source>
</evidence>
<evidence type="ECO:0000256" key="4">
    <source>
        <dbReference type="ARBA" id="ARBA00023002"/>
    </source>
</evidence>
<dbReference type="SMART" id="SM00829">
    <property type="entry name" value="PKS_ER"/>
    <property type="match status" value="1"/>
</dbReference>
<evidence type="ECO:0000256" key="5">
    <source>
        <dbReference type="RuleBase" id="RU361277"/>
    </source>
</evidence>
<keyword evidence="4" id="KW-0560">Oxidoreductase</keyword>
<dbReference type="GO" id="GO:0008270">
    <property type="term" value="F:zinc ion binding"/>
    <property type="evidence" value="ECO:0007669"/>
    <property type="project" value="InterPro"/>
</dbReference>
<keyword evidence="8" id="KW-1185">Reference proteome</keyword>
<dbReference type="SUPFAM" id="SSF51735">
    <property type="entry name" value="NAD(P)-binding Rossmann-fold domains"/>
    <property type="match status" value="1"/>
</dbReference>
<dbReference type="InterPro" id="IPR013154">
    <property type="entry name" value="ADH-like_N"/>
</dbReference>
<keyword evidence="2 5" id="KW-0479">Metal-binding</keyword>
<dbReference type="SUPFAM" id="SSF50129">
    <property type="entry name" value="GroES-like"/>
    <property type="match status" value="1"/>
</dbReference>
<evidence type="ECO:0000256" key="2">
    <source>
        <dbReference type="ARBA" id="ARBA00022723"/>
    </source>
</evidence>
<dbReference type="Gene3D" id="3.40.50.720">
    <property type="entry name" value="NAD(P)-binding Rossmann-like Domain"/>
    <property type="match status" value="1"/>
</dbReference>
<dbReference type="InterPro" id="IPR013149">
    <property type="entry name" value="ADH-like_C"/>
</dbReference>